<dbReference type="EMBL" id="CP036282">
    <property type="protein sequence ID" value="QDL56220.1"/>
    <property type="molecule type" value="Genomic_DNA"/>
</dbReference>
<evidence type="ECO:0000256" key="2">
    <source>
        <dbReference type="ARBA" id="ARBA00023015"/>
    </source>
</evidence>
<accession>A0A515EU68</accession>
<keyword evidence="4" id="KW-0804">Transcription</keyword>
<evidence type="ECO:0000313" key="6">
    <source>
        <dbReference type="EMBL" id="QDL56220.1"/>
    </source>
</evidence>
<evidence type="ECO:0000313" key="7">
    <source>
        <dbReference type="Proteomes" id="UP000317365"/>
    </source>
</evidence>
<dbReference type="GO" id="GO:0006351">
    <property type="term" value="P:DNA-templated transcription"/>
    <property type="evidence" value="ECO:0007669"/>
    <property type="project" value="TreeGrafter"/>
</dbReference>
<dbReference type="PANTHER" id="PTHR30537:SF5">
    <property type="entry name" value="HTH-TYPE TRANSCRIPTIONAL ACTIVATOR TTDR-RELATED"/>
    <property type="match status" value="1"/>
</dbReference>
<dbReference type="FunFam" id="1.10.10.10:FF:000001">
    <property type="entry name" value="LysR family transcriptional regulator"/>
    <property type="match status" value="1"/>
</dbReference>
<sequence length="319" mass="34517">MNSPKDPPTLSATQLHRHREASTLDANALELFARVVAAGSFSRAARQLGLTRAAVSRRVAAMEQLSGQTLLARTTRSLGLTEAGRALAARAQVVLEAATAARMALRKEGDSLQGRLRITSMRAFGYSVLLPLLAEFGRTHPGVAMELMFTERRVDLVREGVDVAFRITRKPPEDCVAQPVLRYRIGAYSSTPTPLASPQALQLWPLLMLEGGAQIWPLQWHSRSSPARETVELQPHISADSLEALVALARMGQGVVLAPDFCVQEDLAAGRLHNVLPDWHLPIAEGDCVQALTLPVHTAGANARALVHLVAQRLAQPQG</sequence>
<organism evidence="6 7">
    <name type="scientific">Rhodoferax aquaticus</name>
    <dbReference type="NCBI Taxonomy" id="2527691"/>
    <lineage>
        <taxon>Bacteria</taxon>
        <taxon>Pseudomonadati</taxon>
        <taxon>Pseudomonadota</taxon>
        <taxon>Betaproteobacteria</taxon>
        <taxon>Burkholderiales</taxon>
        <taxon>Comamonadaceae</taxon>
        <taxon>Rhodoferax</taxon>
    </lineage>
</organism>
<dbReference type="Proteomes" id="UP000317365">
    <property type="component" value="Chromosome"/>
</dbReference>
<name>A0A515EU68_9BURK</name>
<dbReference type="InterPro" id="IPR005119">
    <property type="entry name" value="LysR_subst-bd"/>
</dbReference>
<proteinExistence type="inferred from homology"/>
<dbReference type="Pfam" id="PF03466">
    <property type="entry name" value="LysR_substrate"/>
    <property type="match status" value="1"/>
</dbReference>
<dbReference type="InterPro" id="IPR036388">
    <property type="entry name" value="WH-like_DNA-bd_sf"/>
</dbReference>
<evidence type="ECO:0000256" key="3">
    <source>
        <dbReference type="ARBA" id="ARBA00023125"/>
    </source>
</evidence>
<dbReference type="Pfam" id="PF00126">
    <property type="entry name" value="HTH_1"/>
    <property type="match status" value="1"/>
</dbReference>
<evidence type="ECO:0000256" key="1">
    <source>
        <dbReference type="ARBA" id="ARBA00009437"/>
    </source>
</evidence>
<comment type="similarity">
    <text evidence="1">Belongs to the LysR transcriptional regulatory family.</text>
</comment>
<dbReference type="SUPFAM" id="SSF46785">
    <property type="entry name" value="Winged helix' DNA-binding domain"/>
    <property type="match status" value="1"/>
</dbReference>
<dbReference type="InterPro" id="IPR058163">
    <property type="entry name" value="LysR-type_TF_proteobact-type"/>
</dbReference>
<dbReference type="InterPro" id="IPR000847">
    <property type="entry name" value="LysR_HTH_N"/>
</dbReference>
<dbReference type="Gene3D" id="3.40.190.290">
    <property type="match status" value="1"/>
</dbReference>
<gene>
    <name evidence="6" type="ORF">EXZ61_19790</name>
</gene>
<dbReference type="SUPFAM" id="SSF53850">
    <property type="entry name" value="Periplasmic binding protein-like II"/>
    <property type="match status" value="1"/>
</dbReference>
<dbReference type="GO" id="GO:0003700">
    <property type="term" value="F:DNA-binding transcription factor activity"/>
    <property type="evidence" value="ECO:0007669"/>
    <property type="project" value="InterPro"/>
</dbReference>
<evidence type="ECO:0000256" key="4">
    <source>
        <dbReference type="ARBA" id="ARBA00023163"/>
    </source>
</evidence>
<feature type="domain" description="HTH lysR-type" evidence="5">
    <location>
        <begin position="24"/>
        <end position="81"/>
    </location>
</feature>
<keyword evidence="7" id="KW-1185">Reference proteome</keyword>
<dbReference type="Gene3D" id="1.10.10.10">
    <property type="entry name" value="Winged helix-like DNA-binding domain superfamily/Winged helix DNA-binding domain"/>
    <property type="match status" value="1"/>
</dbReference>
<dbReference type="RefSeq" id="WP_142813654.1">
    <property type="nucleotide sequence ID" value="NZ_CP036282.1"/>
</dbReference>
<protein>
    <submittedName>
        <fullName evidence="6">LysR family transcriptional regulator</fullName>
    </submittedName>
</protein>
<keyword evidence="3" id="KW-0238">DNA-binding</keyword>
<dbReference type="AlphaFoldDB" id="A0A515EU68"/>
<reference evidence="7" key="2">
    <citation type="journal article" date="2020" name="Int. J. Syst. Evol. Microbiol.">
        <title>Genomic insights into a novel species Rhodoferax aquaticus sp. nov., isolated from freshwater.</title>
        <authorList>
            <person name="Li T."/>
            <person name="Zhuo Y."/>
            <person name="Jin C.Z."/>
            <person name="Wu X."/>
            <person name="Ko S.R."/>
            <person name="Jin F.J."/>
            <person name="Ahn C.Y."/>
            <person name="Oh H.M."/>
            <person name="Lee H.G."/>
            <person name="Jin L."/>
        </authorList>
    </citation>
    <scope>NUCLEOTIDE SEQUENCE [LARGE SCALE GENOMIC DNA]</scope>
    <source>
        <strain evidence="7">Gr-4</strain>
    </source>
</reference>
<keyword evidence="2" id="KW-0805">Transcription regulation</keyword>
<dbReference type="PANTHER" id="PTHR30537">
    <property type="entry name" value="HTH-TYPE TRANSCRIPTIONAL REGULATOR"/>
    <property type="match status" value="1"/>
</dbReference>
<dbReference type="InterPro" id="IPR036390">
    <property type="entry name" value="WH_DNA-bd_sf"/>
</dbReference>
<dbReference type="GO" id="GO:0043565">
    <property type="term" value="F:sequence-specific DNA binding"/>
    <property type="evidence" value="ECO:0007669"/>
    <property type="project" value="TreeGrafter"/>
</dbReference>
<dbReference type="CDD" id="cd08422">
    <property type="entry name" value="PBP2_CrgA_like"/>
    <property type="match status" value="1"/>
</dbReference>
<evidence type="ECO:0000259" key="5">
    <source>
        <dbReference type="PROSITE" id="PS50931"/>
    </source>
</evidence>
<reference evidence="7" key="1">
    <citation type="submission" date="2019-02" db="EMBL/GenBank/DDBJ databases">
        <title>Complete genome sequence of Rhodoferax sp. Gr-4.</title>
        <authorList>
            <person name="Jin L."/>
        </authorList>
    </citation>
    <scope>NUCLEOTIDE SEQUENCE [LARGE SCALE GENOMIC DNA]</scope>
    <source>
        <strain evidence="7">Gr-4</strain>
    </source>
</reference>
<dbReference type="KEGG" id="rhg:EXZ61_19790"/>
<dbReference type="PROSITE" id="PS50931">
    <property type="entry name" value="HTH_LYSR"/>
    <property type="match status" value="1"/>
</dbReference>